<evidence type="ECO:0000256" key="4">
    <source>
        <dbReference type="RuleBase" id="RU003719"/>
    </source>
</evidence>
<geneLocation type="plasmid" evidence="8">
    <name>pdy25-a</name>
</geneLocation>
<dbReference type="GO" id="GO:0016616">
    <property type="term" value="F:oxidoreductase activity, acting on the CH-OH group of donors, NAD or NADP as acceptor"/>
    <property type="evidence" value="ECO:0007669"/>
    <property type="project" value="InterPro"/>
</dbReference>
<dbReference type="InterPro" id="IPR050857">
    <property type="entry name" value="D-2-hydroxyacid_DH"/>
</dbReference>
<dbReference type="InterPro" id="IPR036291">
    <property type="entry name" value="NAD(P)-bd_dom_sf"/>
</dbReference>
<accession>A0A291M421</accession>
<evidence type="ECO:0000256" key="1">
    <source>
        <dbReference type="ARBA" id="ARBA00005854"/>
    </source>
</evidence>
<feature type="domain" description="D-isomer specific 2-hydroxyacid dehydrogenase NAD-binding" evidence="6">
    <location>
        <begin position="109"/>
        <end position="288"/>
    </location>
</feature>
<evidence type="ECO:0000259" key="5">
    <source>
        <dbReference type="Pfam" id="PF00389"/>
    </source>
</evidence>
<gene>
    <name evidence="7" type="ORF">CBW24_15575</name>
</gene>
<protein>
    <submittedName>
        <fullName evidence="7">Hydroxyacid dehydrogenase</fullName>
    </submittedName>
</protein>
<evidence type="ECO:0000259" key="6">
    <source>
        <dbReference type="Pfam" id="PF02826"/>
    </source>
</evidence>
<keyword evidence="8" id="KW-1185">Reference proteome</keyword>
<dbReference type="KEGG" id="cmag:CBW24_15575"/>
<dbReference type="EMBL" id="CP021405">
    <property type="protein sequence ID" value="ATI43568.1"/>
    <property type="molecule type" value="Genomic_DNA"/>
</dbReference>
<proteinExistence type="inferred from homology"/>
<feature type="domain" description="D-isomer specific 2-hydroxyacid dehydrogenase catalytic" evidence="5">
    <location>
        <begin position="29"/>
        <end position="315"/>
    </location>
</feature>
<organism evidence="7 8">
    <name type="scientific">Pacificitalea manganoxidans</name>
    <dbReference type="NCBI Taxonomy" id="1411902"/>
    <lineage>
        <taxon>Bacteria</taxon>
        <taxon>Pseudomonadati</taxon>
        <taxon>Pseudomonadota</taxon>
        <taxon>Alphaproteobacteria</taxon>
        <taxon>Rhodobacterales</taxon>
        <taxon>Paracoccaceae</taxon>
        <taxon>Pacificitalea</taxon>
    </lineage>
</organism>
<reference evidence="7 8" key="1">
    <citation type="submission" date="2017-05" db="EMBL/GenBank/DDBJ databases">
        <title>Comparative genomic and metabolic analysis of manganese-oxidizing mechanisms in Celeribater manganoxidans DY25T: its adaption to the environment of polymetallic nodule.</title>
        <authorList>
            <person name="Wang X."/>
        </authorList>
    </citation>
    <scope>NUCLEOTIDE SEQUENCE [LARGE SCALE GENOMIC DNA]</scope>
    <source>
        <strain evidence="7 8">DY25</strain>
        <plasmid evidence="8">pdy25-a</plasmid>
    </source>
</reference>
<dbReference type="InterPro" id="IPR006139">
    <property type="entry name" value="D-isomer_2_OHA_DH_cat_dom"/>
</dbReference>
<dbReference type="PANTHER" id="PTHR42789:SF1">
    <property type="entry name" value="D-ISOMER SPECIFIC 2-HYDROXYACID DEHYDROGENASE FAMILY PROTEIN (AFU_ORTHOLOGUE AFUA_6G10090)"/>
    <property type="match status" value="1"/>
</dbReference>
<dbReference type="Pfam" id="PF00389">
    <property type="entry name" value="2-Hacid_dh"/>
    <property type="match status" value="1"/>
</dbReference>
<dbReference type="Pfam" id="PF02826">
    <property type="entry name" value="2-Hacid_dh_C"/>
    <property type="match status" value="1"/>
</dbReference>
<evidence type="ECO:0000256" key="2">
    <source>
        <dbReference type="ARBA" id="ARBA00023002"/>
    </source>
</evidence>
<dbReference type="GO" id="GO:0051287">
    <property type="term" value="F:NAD binding"/>
    <property type="evidence" value="ECO:0007669"/>
    <property type="project" value="InterPro"/>
</dbReference>
<evidence type="ECO:0000313" key="7">
    <source>
        <dbReference type="EMBL" id="ATI43568.1"/>
    </source>
</evidence>
<dbReference type="Gene3D" id="3.40.50.720">
    <property type="entry name" value="NAD(P)-binding Rossmann-like Domain"/>
    <property type="match status" value="2"/>
</dbReference>
<keyword evidence="7" id="KW-0614">Plasmid</keyword>
<dbReference type="PANTHER" id="PTHR42789">
    <property type="entry name" value="D-ISOMER SPECIFIC 2-HYDROXYACID DEHYDROGENASE FAMILY PROTEIN (AFU_ORTHOLOGUE AFUA_6G10090)"/>
    <property type="match status" value="1"/>
</dbReference>
<sequence length="318" mass="34034">MKIAILDDWSGTARDCADWAGLERDLGADITVFRENLSDHAALAEFDVICIMRERMPFGADAFAVLPALKLLVTTGPRNLSIDLDAARAAGVTVCGTRSRKTTTSEFAMTLILAQSRRIVPEANDLRAGGFQNGLGRDLAGLRLGLVGLGSIGQQMAKLGRAFGMEVAAWSPNLTPERAEEGGAIHAASLTDLAAQSDVLSVHMVLSDRTRGLIGADAFAALPADALFVNTSRAGLVERDALFDGLRAGRPASAAIDVYEAEPLPADDPWRAAAEEFGDRLLLSPHLGYVTQSTWDLFYRDTVEDIRAWAEGAPIRTL</sequence>
<dbReference type="OrthoDB" id="9793626at2"/>
<dbReference type="SUPFAM" id="SSF52283">
    <property type="entry name" value="Formate/glycerate dehydrogenase catalytic domain-like"/>
    <property type="match status" value="1"/>
</dbReference>
<name>A0A291M421_9RHOB</name>
<comment type="similarity">
    <text evidence="1 4">Belongs to the D-isomer specific 2-hydroxyacid dehydrogenase family.</text>
</comment>
<keyword evidence="2 4" id="KW-0560">Oxidoreductase</keyword>
<dbReference type="RefSeq" id="WP_097374321.1">
    <property type="nucleotide sequence ID" value="NZ_CP021405.1"/>
</dbReference>
<evidence type="ECO:0000256" key="3">
    <source>
        <dbReference type="ARBA" id="ARBA00023027"/>
    </source>
</evidence>
<dbReference type="SUPFAM" id="SSF51735">
    <property type="entry name" value="NAD(P)-binding Rossmann-fold domains"/>
    <property type="match status" value="1"/>
</dbReference>
<dbReference type="Proteomes" id="UP000219050">
    <property type="component" value="Plasmid pDY25-A"/>
</dbReference>
<dbReference type="AlphaFoldDB" id="A0A291M421"/>
<keyword evidence="3" id="KW-0520">NAD</keyword>
<dbReference type="InterPro" id="IPR006140">
    <property type="entry name" value="D-isomer_DH_NAD-bd"/>
</dbReference>
<dbReference type="CDD" id="cd12169">
    <property type="entry name" value="PGDH_like_1"/>
    <property type="match status" value="1"/>
</dbReference>
<evidence type="ECO:0000313" key="8">
    <source>
        <dbReference type="Proteomes" id="UP000219050"/>
    </source>
</evidence>